<sequence>MLDDKPFDPVATGRSIMRGAIAGSLGTLDANGNPFVTLATVATMPDGRPVFALSDLAVHTKNLKNDSRASLLLVAPGGETGNPLAGARITLTGTIERTEDPIALWRYDTLHGGPGGHSSFKDFNHYLMTITGSHLVAGFGRIAQIAPEDLLVDISDSADLLENEKMVVEHMNDDHLDAISLYAEKLLGLPASDWKMTGCDPDGVDLISKAGRARLSFPTRATSVAAAGGHLKTFARDARSAGV</sequence>
<keyword evidence="4" id="KW-1185">Reference proteome</keyword>
<proteinExistence type="predicted"/>
<accession>A0ABU0H651</accession>
<dbReference type="InterPro" id="IPR012349">
    <property type="entry name" value="Split_barrel_FMN-bd"/>
</dbReference>
<dbReference type="Pfam" id="PF01243">
    <property type="entry name" value="PNPOx_N"/>
    <property type="match status" value="1"/>
</dbReference>
<dbReference type="InterPro" id="IPR037119">
    <property type="entry name" value="Haem_oxidase_HugZ-like_sf"/>
</dbReference>
<gene>
    <name evidence="3" type="ORF">QO014_001887</name>
</gene>
<organism evidence="3 4">
    <name type="scientific">Kaistia dalseonensis</name>
    <dbReference type="NCBI Taxonomy" id="410840"/>
    <lineage>
        <taxon>Bacteria</taxon>
        <taxon>Pseudomonadati</taxon>
        <taxon>Pseudomonadota</taxon>
        <taxon>Alphaproteobacteria</taxon>
        <taxon>Hyphomicrobiales</taxon>
        <taxon>Kaistiaceae</taxon>
        <taxon>Kaistia</taxon>
    </lineage>
</organism>
<dbReference type="Gene3D" id="3.20.180.10">
    <property type="entry name" value="PNP-oxidase-like"/>
    <property type="match status" value="1"/>
</dbReference>
<dbReference type="Pfam" id="PF10615">
    <property type="entry name" value="DUF2470"/>
    <property type="match status" value="1"/>
</dbReference>
<protein>
    <submittedName>
        <fullName evidence="3">Heme iron utilization protein</fullName>
    </submittedName>
</protein>
<evidence type="ECO:0000313" key="4">
    <source>
        <dbReference type="Proteomes" id="UP001241603"/>
    </source>
</evidence>
<comment type="caution">
    <text evidence="3">The sequence shown here is derived from an EMBL/GenBank/DDBJ whole genome shotgun (WGS) entry which is preliminary data.</text>
</comment>
<dbReference type="InterPro" id="IPR019595">
    <property type="entry name" value="DUF2470"/>
</dbReference>
<evidence type="ECO:0000259" key="1">
    <source>
        <dbReference type="Pfam" id="PF01243"/>
    </source>
</evidence>
<evidence type="ECO:0000313" key="3">
    <source>
        <dbReference type="EMBL" id="MDQ0437502.1"/>
    </source>
</evidence>
<dbReference type="RefSeq" id="WP_266348417.1">
    <property type="nucleotide sequence ID" value="NZ_JAPKNG010000002.1"/>
</dbReference>
<dbReference type="PANTHER" id="PTHR13343:SF17">
    <property type="entry name" value="CELLULAR REPRESSOR OF E1A-STIMULATED GENES, ISOFORM A"/>
    <property type="match status" value="1"/>
</dbReference>
<feature type="domain" description="Pyridoxamine 5'-phosphate oxidase N-terminal" evidence="1">
    <location>
        <begin position="17"/>
        <end position="101"/>
    </location>
</feature>
<feature type="domain" description="DUF2470" evidence="2">
    <location>
        <begin position="167"/>
        <end position="227"/>
    </location>
</feature>
<dbReference type="Proteomes" id="UP001241603">
    <property type="component" value="Unassembled WGS sequence"/>
</dbReference>
<evidence type="ECO:0000259" key="2">
    <source>
        <dbReference type="Pfam" id="PF10615"/>
    </source>
</evidence>
<dbReference type="EMBL" id="JAUSVO010000002">
    <property type="protein sequence ID" value="MDQ0437502.1"/>
    <property type="molecule type" value="Genomic_DNA"/>
</dbReference>
<dbReference type="InterPro" id="IPR011576">
    <property type="entry name" value="Pyridox_Oxase_N"/>
</dbReference>
<dbReference type="Gene3D" id="2.30.110.10">
    <property type="entry name" value="Electron Transport, Fmn-binding Protein, Chain A"/>
    <property type="match status" value="1"/>
</dbReference>
<dbReference type="SUPFAM" id="SSF50475">
    <property type="entry name" value="FMN-binding split barrel"/>
    <property type="match status" value="1"/>
</dbReference>
<reference evidence="3 4" key="1">
    <citation type="submission" date="2023-07" db="EMBL/GenBank/DDBJ databases">
        <title>Genomic Encyclopedia of Type Strains, Phase IV (KMG-IV): sequencing the most valuable type-strain genomes for metagenomic binning, comparative biology and taxonomic classification.</title>
        <authorList>
            <person name="Goeker M."/>
        </authorList>
    </citation>
    <scope>NUCLEOTIDE SEQUENCE [LARGE SCALE GENOMIC DNA]</scope>
    <source>
        <strain evidence="3 4">B6-8</strain>
    </source>
</reference>
<dbReference type="PANTHER" id="PTHR13343">
    <property type="entry name" value="CREG1 PROTEIN"/>
    <property type="match status" value="1"/>
</dbReference>
<name>A0ABU0H651_9HYPH</name>